<keyword evidence="2" id="KW-0812">Transmembrane</keyword>
<evidence type="ECO:0000313" key="4">
    <source>
        <dbReference type="Proteomes" id="UP000198748"/>
    </source>
</evidence>
<accession>A0A1G7T2T1</accession>
<protein>
    <submittedName>
        <fullName evidence="3">Uncharacterized protein</fullName>
    </submittedName>
</protein>
<feature type="transmembrane region" description="Helical" evidence="2">
    <location>
        <begin position="109"/>
        <end position="131"/>
    </location>
</feature>
<keyword evidence="4" id="KW-1185">Reference proteome</keyword>
<name>A0A1G7T2T1_9BACT</name>
<sequence>MSIDELKNDWKNLQPENNGMKEQPMIKKGNKHLNAIRLRLAIEMVSYALFLTVYYTMFDGDKRPLYANLLLVGSFLMVIIHSLTGYMAAKNIVSGEDILQSMTKYHKKLKGYAMVSLLTRTASLICLLIFFVSSIELDTAKNWMLFGLALLVAIQAYINYKIWSARIKRIGDCIENWHS</sequence>
<dbReference type="AlphaFoldDB" id="A0A1G7T2T1"/>
<feature type="transmembrane region" description="Helical" evidence="2">
    <location>
        <begin position="69"/>
        <end position="89"/>
    </location>
</feature>
<dbReference type="Proteomes" id="UP000198748">
    <property type="component" value="Unassembled WGS sequence"/>
</dbReference>
<organism evidence="3 4">
    <name type="scientific">Dyadobacter soli</name>
    <dbReference type="NCBI Taxonomy" id="659014"/>
    <lineage>
        <taxon>Bacteria</taxon>
        <taxon>Pseudomonadati</taxon>
        <taxon>Bacteroidota</taxon>
        <taxon>Cytophagia</taxon>
        <taxon>Cytophagales</taxon>
        <taxon>Spirosomataceae</taxon>
        <taxon>Dyadobacter</taxon>
    </lineage>
</organism>
<evidence type="ECO:0000256" key="1">
    <source>
        <dbReference type="SAM" id="MobiDB-lite"/>
    </source>
</evidence>
<dbReference type="OrthoDB" id="954677at2"/>
<evidence type="ECO:0000256" key="2">
    <source>
        <dbReference type="SAM" id="Phobius"/>
    </source>
</evidence>
<reference evidence="4" key="1">
    <citation type="submission" date="2016-10" db="EMBL/GenBank/DDBJ databases">
        <authorList>
            <person name="Varghese N."/>
            <person name="Submissions S."/>
        </authorList>
    </citation>
    <scope>NUCLEOTIDE SEQUENCE [LARGE SCALE GENOMIC DNA]</scope>
    <source>
        <strain evidence="4">DSM 25329</strain>
    </source>
</reference>
<keyword evidence="2" id="KW-0472">Membrane</keyword>
<dbReference type="STRING" id="659014.SAMN04487996_11772"/>
<feature type="compositionally biased region" description="Basic and acidic residues" evidence="1">
    <location>
        <begin position="1"/>
        <end position="10"/>
    </location>
</feature>
<dbReference type="EMBL" id="FNAN01000017">
    <property type="protein sequence ID" value="SDG29647.1"/>
    <property type="molecule type" value="Genomic_DNA"/>
</dbReference>
<gene>
    <name evidence="3" type="ORF">SAMN04487996_11772</name>
</gene>
<feature type="region of interest" description="Disordered" evidence="1">
    <location>
        <begin position="1"/>
        <end position="24"/>
    </location>
</feature>
<keyword evidence="2" id="KW-1133">Transmembrane helix</keyword>
<feature type="transmembrane region" description="Helical" evidence="2">
    <location>
        <begin position="36"/>
        <end position="57"/>
    </location>
</feature>
<feature type="transmembrane region" description="Helical" evidence="2">
    <location>
        <begin position="143"/>
        <end position="160"/>
    </location>
</feature>
<dbReference type="RefSeq" id="WP_090155857.1">
    <property type="nucleotide sequence ID" value="NZ_FNAN01000017.1"/>
</dbReference>
<evidence type="ECO:0000313" key="3">
    <source>
        <dbReference type="EMBL" id="SDG29647.1"/>
    </source>
</evidence>
<proteinExistence type="predicted"/>